<name>A0ABP7I7F7_9ACTN</name>
<keyword evidence="2" id="KW-0378">Hydrolase</keyword>
<proteinExistence type="predicted"/>
<dbReference type="RefSeq" id="WP_344773415.1">
    <property type="nucleotide sequence ID" value="NZ_BAABAH010000003.1"/>
</dbReference>
<dbReference type="Proteomes" id="UP001501821">
    <property type="component" value="Unassembled WGS sequence"/>
</dbReference>
<dbReference type="InterPro" id="IPR000073">
    <property type="entry name" value="AB_hydrolase_1"/>
</dbReference>
<organism evidence="2 3">
    <name type="scientific">Nocardioides panacisoli</name>
    <dbReference type="NCBI Taxonomy" id="627624"/>
    <lineage>
        <taxon>Bacteria</taxon>
        <taxon>Bacillati</taxon>
        <taxon>Actinomycetota</taxon>
        <taxon>Actinomycetes</taxon>
        <taxon>Propionibacteriales</taxon>
        <taxon>Nocardioidaceae</taxon>
        <taxon>Nocardioides</taxon>
    </lineage>
</organism>
<evidence type="ECO:0000313" key="3">
    <source>
        <dbReference type="Proteomes" id="UP001501821"/>
    </source>
</evidence>
<dbReference type="PANTHER" id="PTHR43433">
    <property type="entry name" value="HYDROLASE, ALPHA/BETA FOLD FAMILY PROTEIN"/>
    <property type="match status" value="1"/>
</dbReference>
<dbReference type="Pfam" id="PF12697">
    <property type="entry name" value="Abhydrolase_6"/>
    <property type="match status" value="1"/>
</dbReference>
<sequence length="265" mass="27976">MGDGSLLEVTSADGATIGVEVVGSGPSLVAMHGSTADRSRWAPVREALSRHFTLYLVDRRGRGASTGDPDSYALRRETEDVVAVAAACDDLPGYLGHSYGAVIGLDLLATAPDTIAAALLYEPPFDIGGHTTFPPGFLDAYEDLLAAGDREAALQMFYRAVIGIDPEPMRALPIWQARLAAAHTLVREGRIGLRYAPGQEDFADVGIPVEILAGTTSPPVFGAAAEAAASAIPGARLTWLEGQGHTMIDADPDGFVRKMLDFFPR</sequence>
<evidence type="ECO:0000259" key="1">
    <source>
        <dbReference type="Pfam" id="PF12697"/>
    </source>
</evidence>
<dbReference type="EMBL" id="BAABAH010000003">
    <property type="protein sequence ID" value="GAA3811466.1"/>
    <property type="molecule type" value="Genomic_DNA"/>
</dbReference>
<protein>
    <submittedName>
        <fullName evidence="2">Alpha/beta hydrolase</fullName>
    </submittedName>
</protein>
<accession>A0ABP7I7F7</accession>
<dbReference type="SUPFAM" id="SSF53474">
    <property type="entry name" value="alpha/beta-Hydrolases"/>
    <property type="match status" value="1"/>
</dbReference>
<gene>
    <name evidence="2" type="ORF">GCM10022242_12470</name>
</gene>
<keyword evidence="3" id="KW-1185">Reference proteome</keyword>
<dbReference type="InterPro" id="IPR029058">
    <property type="entry name" value="AB_hydrolase_fold"/>
</dbReference>
<comment type="caution">
    <text evidence="2">The sequence shown here is derived from an EMBL/GenBank/DDBJ whole genome shotgun (WGS) entry which is preliminary data.</text>
</comment>
<reference evidence="3" key="1">
    <citation type="journal article" date="2019" name="Int. J. Syst. Evol. Microbiol.">
        <title>The Global Catalogue of Microorganisms (GCM) 10K type strain sequencing project: providing services to taxonomists for standard genome sequencing and annotation.</title>
        <authorList>
            <consortium name="The Broad Institute Genomics Platform"/>
            <consortium name="The Broad Institute Genome Sequencing Center for Infectious Disease"/>
            <person name="Wu L."/>
            <person name="Ma J."/>
        </authorList>
    </citation>
    <scope>NUCLEOTIDE SEQUENCE [LARGE SCALE GENOMIC DNA]</scope>
    <source>
        <strain evidence="3">JCM 16953</strain>
    </source>
</reference>
<dbReference type="InterPro" id="IPR050471">
    <property type="entry name" value="AB_hydrolase"/>
</dbReference>
<dbReference type="GO" id="GO:0016787">
    <property type="term" value="F:hydrolase activity"/>
    <property type="evidence" value="ECO:0007669"/>
    <property type="project" value="UniProtKB-KW"/>
</dbReference>
<evidence type="ECO:0000313" key="2">
    <source>
        <dbReference type="EMBL" id="GAA3811466.1"/>
    </source>
</evidence>
<dbReference type="Gene3D" id="3.40.50.1820">
    <property type="entry name" value="alpha/beta hydrolase"/>
    <property type="match status" value="1"/>
</dbReference>
<feature type="domain" description="AB hydrolase-1" evidence="1">
    <location>
        <begin position="29"/>
        <end position="257"/>
    </location>
</feature>
<dbReference type="PANTHER" id="PTHR43433:SF1">
    <property type="entry name" value="BLL5160 PROTEIN"/>
    <property type="match status" value="1"/>
</dbReference>